<organism evidence="2 3">
    <name type="scientific">Phialocephala subalpina</name>
    <dbReference type="NCBI Taxonomy" id="576137"/>
    <lineage>
        <taxon>Eukaryota</taxon>
        <taxon>Fungi</taxon>
        <taxon>Dikarya</taxon>
        <taxon>Ascomycota</taxon>
        <taxon>Pezizomycotina</taxon>
        <taxon>Leotiomycetes</taxon>
        <taxon>Helotiales</taxon>
        <taxon>Mollisiaceae</taxon>
        <taxon>Phialocephala</taxon>
        <taxon>Phialocephala fortinii species complex</taxon>
    </lineage>
</organism>
<sequence length="438" mass="49358">MIESSETLFADWLEVRAEIGKSSQLQVPGTRISGKQKQDVPIKPLDLKRKLPEAFSGPESDKPSKSSARTIDSTTFGSRDLKRKLPEAFSGPESDKPSKSSTRTISSRDLKRKIPPNVPSGSESDSTVDDETAPSRYHHRRMIKNWGQHADSDGLEKRRKYNADTKDDTAPERQGGSAQFASRSIFGLGHSSHLSGEKPESTKSIFDSLSKKSEPKSSNFGSGATSAEGDDKAPRSTRSANSAPKISENKAERRKILQGTFKPYFAELHENVEDEYEMRLEALARLRRREEADPKIEDQKEDLLEKAVHYARRRYNLNYDEDWELEKCVQKRYDKLAGQYGIVPEPLIRLRDTEVFTFISNPPQNNDEIQALLSWRGLLELDASLEEEAKAKESGVMSLGMVDMMFIENMICSWIRDGDSKVAKALVLAIDRIMEVEL</sequence>
<dbReference type="EMBL" id="FJOG01000007">
    <property type="protein sequence ID" value="CZR55727.1"/>
    <property type="molecule type" value="Genomic_DNA"/>
</dbReference>
<name>A0A1L7WSI2_9HELO</name>
<gene>
    <name evidence="2" type="ORF">PAC_05615</name>
</gene>
<reference evidence="2 3" key="1">
    <citation type="submission" date="2016-03" db="EMBL/GenBank/DDBJ databases">
        <authorList>
            <person name="Ploux O."/>
        </authorList>
    </citation>
    <scope>NUCLEOTIDE SEQUENCE [LARGE SCALE GENOMIC DNA]</scope>
    <source>
        <strain evidence="2 3">UAMH 11012</strain>
    </source>
</reference>
<evidence type="ECO:0000256" key="1">
    <source>
        <dbReference type="SAM" id="MobiDB-lite"/>
    </source>
</evidence>
<feature type="compositionally biased region" description="Basic and acidic residues" evidence="1">
    <location>
        <begin position="36"/>
        <end position="52"/>
    </location>
</feature>
<dbReference type="Proteomes" id="UP000184330">
    <property type="component" value="Unassembled WGS sequence"/>
</dbReference>
<accession>A0A1L7WSI2</accession>
<evidence type="ECO:0000313" key="2">
    <source>
        <dbReference type="EMBL" id="CZR55727.1"/>
    </source>
</evidence>
<protein>
    <submittedName>
        <fullName evidence="2">Uncharacterized protein</fullName>
    </submittedName>
</protein>
<proteinExistence type="predicted"/>
<feature type="compositionally biased region" description="Polar residues" evidence="1">
    <location>
        <begin position="65"/>
        <end position="77"/>
    </location>
</feature>
<keyword evidence="3" id="KW-1185">Reference proteome</keyword>
<evidence type="ECO:0000313" key="3">
    <source>
        <dbReference type="Proteomes" id="UP000184330"/>
    </source>
</evidence>
<feature type="region of interest" description="Disordered" evidence="1">
    <location>
        <begin position="23"/>
        <end position="251"/>
    </location>
</feature>
<dbReference type="AlphaFoldDB" id="A0A1L7WSI2"/>
<feature type="compositionally biased region" description="Basic and acidic residues" evidence="1">
    <location>
        <begin position="150"/>
        <end position="171"/>
    </location>
</feature>
<feature type="compositionally biased region" description="Polar residues" evidence="1">
    <location>
        <begin position="216"/>
        <end position="225"/>
    </location>
</feature>